<dbReference type="PANTHER" id="PTHR30575">
    <property type="entry name" value="PEPTIDASE M20"/>
    <property type="match status" value="1"/>
</dbReference>
<dbReference type="InterPro" id="IPR011650">
    <property type="entry name" value="Peptidase_M20_dimer"/>
</dbReference>
<dbReference type="GO" id="GO:0046657">
    <property type="term" value="P:folic acid catabolic process"/>
    <property type="evidence" value="ECO:0007669"/>
    <property type="project" value="TreeGrafter"/>
</dbReference>
<comment type="similarity">
    <text evidence="1">Belongs to the peptidase M20A family.</text>
</comment>
<reference evidence="4" key="1">
    <citation type="submission" date="2016-10" db="EMBL/GenBank/DDBJ databases">
        <authorList>
            <person name="Varghese N."/>
            <person name="Submissions S."/>
        </authorList>
    </citation>
    <scope>NUCLEOTIDE SEQUENCE [LARGE SCALE GENOMIC DNA]</scope>
    <source>
        <strain evidence="4">DSM 44498</strain>
    </source>
</reference>
<dbReference type="GO" id="GO:0016805">
    <property type="term" value="F:dipeptidase activity"/>
    <property type="evidence" value="ECO:0007669"/>
    <property type="project" value="InterPro"/>
</dbReference>
<dbReference type="InterPro" id="IPR017439">
    <property type="entry name" value="Amidohydrolase"/>
</dbReference>
<dbReference type="InterPro" id="IPR052030">
    <property type="entry name" value="Peptidase_M20/M20A_hydrolases"/>
</dbReference>
<dbReference type="NCBIfam" id="TIGR01891">
    <property type="entry name" value="amidohydrolases"/>
    <property type="match status" value="1"/>
</dbReference>
<evidence type="ECO:0000259" key="2">
    <source>
        <dbReference type="Pfam" id="PF07687"/>
    </source>
</evidence>
<dbReference type="InterPro" id="IPR036264">
    <property type="entry name" value="Bact_exopeptidase_dim_dom"/>
</dbReference>
<dbReference type="InterPro" id="IPR002933">
    <property type="entry name" value="Peptidase_M20"/>
</dbReference>
<accession>A0A1H4SEQ0</accession>
<dbReference type="Gene3D" id="3.30.70.360">
    <property type="match status" value="1"/>
</dbReference>
<dbReference type="Gene3D" id="3.40.630.10">
    <property type="entry name" value="Zn peptidases"/>
    <property type="match status" value="1"/>
</dbReference>
<dbReference type="Proteomes" id="UP000183561">
    <property type="component" value="Unassembled WGS sequence"/>
</dbReference>
<dbReference type="RefSeq" id="WP_083395620.1">
    <property type="nucleotide sequence ID" value="NZ_FNSV01000005.1"/>
</dbReference>
<name>A0A1H4SEQ0_9NOCA</name>
<evidence type="ECO:0000313" key="3">
    <source>
        <dbReference type="EMBL" id="SEC42558.1"/>
    </source>
</evidence>
<feature type="domain" description="Peptidase M20 dimerisation" evidence="2">
    <location>
        <begin position="190"/>
        <end position="280"/>
    </location>
</feature>
<dbReference type="InterPro" id="IPR017144">
    <property type="entry name" value="Xaa-Arg_dipeptidase"/>
</dbReference>
<dbReference type="Pfam" id="PF01546">
    <property type="entry name" value="Peptidase_M20"/>
    <property type="match status" value="1"/>
</dbReference>
<proteinExistence type="inferred from homology"/>
<dbReference type="AlphaFoldDB" id="A0A1H4SEQ0"/>
<organism evidence="3 4">
    <name type="scientific">Rhodococcus koreensis</name>
    <dbReference type="NCBI Taxonomy" id="99653"/>
    <lineage>
        <taxon>Bacteria</taxon>
        <taxon>Bacillati</taxon>
        <taxon>Actinomycetota</taxon>
        <taxon>Actinomycetes</taxon>
        <taxon>Mycobacteriales</taxon>
        <taxon>Nocardiaceae</taxon>
        <taxon>Rhodococcus</taxon>
    </lineage>
</organism>
<dbReference type="SUPFAM" id="SSF55031">
    <property type="entry name" value="Bacterial exopeptidase dimerisation domain"/>
    <property type="match status" value="1"/>
</dbReference>
<dbReference type="Pfam" id="PF07687">
    <property type="entry name" value="M20_dimer"/>
    <property type="match status" value="1"/>
</dbReference>
<protein>
    <recommendedName>
        <fullName evidence="1">Peptidase M20 domain-containing protein 2</fullName>
    </recommendedName>
</protein>
<dbReference type="GO" id="GO:0005737">
    <property type="term" value="C:cytoplasm"/>
    <property type="evidence" value="ECO:0007669"/>
    <property type="project" value="TreeGrafter"/>
</dbReference>
<dbReference type="OrthoDB" id="9781032at2"/>
<evidence type="ECO:0000256" key="1">
    <source>
        <dbReference type="PIRNR" id="PIRNR037226"/>
    </source>
</evidence>
<dbReference type="EMBL" id="FNSV01000005">
    <property type="protein sequence ID" value="SEC42558.1"/>
    <property type="molecule type" value="Genomic_DNA"/>
</dbReference>
<evidence type="ECO:0000313" key="4">
    <source>
        <dbReference type="Proteomes" id="UP000183561"/>
    </source>
</evidence>
<dbReference type="SUPFAM" id="SSF53187">
    <property type="entry name" value="Zn-dependent exopeptidases"/>
    <property type="match status" value="1"/>
</dbReference>
<sequence>MTDTAIAGDIDVSGGPNAAAEELKRRVEDTVLEWRDRLVATSHDLHAHPELAFEEHRSAALVADLLRDAGFAVEVGVWGQDTALEAVYGSGELTVVVCAEYDALPGIGHACGHNIIATAGAGAAIALSRVADELGIRVKLLGTPAEEKGAGKAHMLEAGAWEDATVSLMVHPGPGIVVPTAGSTSQSRDRFRVEFTGRASHAAAAPSVGINAGDAATVMQVAVGLLRQHLPDTVRVSAVTLSGGDVSNIIPATAVVEAEVRSFDLAETAELKKKVLACVDGAATATGCNYAVTPVDPIYEPLVQHPFLADRFDAALGHRGRVMTPRDGGVLGGGSTDMGNVSQALPSIHPLIGVMGSTAAPHTAAFAADAISPGADDAIVDGAYALAAAIVDLATDDEARAEVLGRQRTRAPGATRRPAYV</sequence>
<dbReference type="FunFam" id="3.30.70.360:FF:000004">
    <property type="entry name" value="Peptidase M20 domain-containing protein 2"/>
    <property type="match status" value="1"/>
</dbReference>
<gene>
    <name evidence="3" type="ORF">SAMN04490239_4046</name>
</gene>
<dbReference type="PANTHER" id="PTHR30575:SF0">
    <property type="entry name" value="XAA-ARG DIPEPTIDASE"/>
    <property type="match status" value="1"/>
</dbReference>
<keyword evidence="3" id="KW-0378">Hydrolase</keyword>
<keyword evidence="4" id="KW-1185">Reference proteome</keyword>
<dbReference type="PIRSF" id="PIRSF037226">
    <property type="entry name" value="Amidohydrolase_ACY1L2_prd"/>
    <property type="match status" value="1"/>
</dbReference>
<dbReference type="GO" id="GO:0071713">
    <property type="term" value="F:para-aminobenzoyl-glutamate hydrolase activity"/>
    <property type="evidence" value="ECO:0007669"/>
    <property type="project" value="TreeGrafter"/>
</dbReference>